<sequence length="177" mass="19608">MGLTGADLKLPEAGWGAALLNRTRSSVGKRWTDYSETHDDQGRKNRLAEEVRLVPIPPQLLTILRQHIDTFGTAEDGRLFTKERGGVDGSSTYYRVWQEARALALPPAAVASPLAARPYDLRHSALSTWLNSGVDTTEVVERAGNSVEVLLSRYAKCIDGRQEIANGKIEELSREYE</sequence>
<dbReference type="AlphaFoldDB" id="A0A919AR96"/>
<organism evidence="2 3">
    <name type="scientific">Streptomyces fumanus</name>
    <dbReference type="NCBI Taxonomy" id="67302"/>
    <lineage>
        <taxon>Bacteria</taxon>
        <taxon>Bacillati</taxon>
        <taxon>Actinomycetota</taxon>
        <taxon>Actinomycetes</taxon>
        <taxon>Kitasatosporales</taxon>
        <taxon>Streptomycetaceae</taxon>
        <taxon>Streptomyces</taxon>
    </lineage>
</organism>
<evidence type="ECO:0008006" key="4">
    <source>
        <dbReference type="Google" id="ProtNLM"/>
    </source>
</evidence>
<dbReference type="Gene3D" id="1.10.443.10">
    <property type="entry name" value="Intergrase catalytic core"/>
    <property type="match status" value="1"/>
</dbReference>
<dbReference type="RefSeq" id="WP_373311292.1">
    <property type="nucleotide sequence ID" value="NZ_BNBI01000011.1"/>
</dbReference>
<keyword evidence="3" id="KW-1185">Reference proteome</keyword>
<dbReference type="GO" id="GO:0003677">
    <property type="term" value="F:DNA binding"/>
    <property type="evidence" value="ECO:0007669"/>
    <property type="project" value="InterPro"/>
</dbReference>
<evidence type="ECO:0000256" key="1">
    <source>
        <dbReference type="ARBA" id="ARBA00023172"/>
    </source>
</evidence>
<dbReference type="GO" id="GO:0006310">
    <property type="term" value="P:DNA recombination"/>
    <property type="evidence" value="ECO:0007669"/>
    <property type="project" value="UniProtKB-KW"/>
</dbReference>
<dbReference type="Proteomes" id="UP000630718">
    <property type="component" value="Unassembled WGS sequence"/>
</dbReference>
<reference evidence="2" key="2">
    <citation type="submission" date="2020-09" db="EMBL/GenBank/DDBJ databases">
        <authorList>
            <person name="Sun Q."/>
            <person name="Ohkuma M."/>
        </authorList>
    </citation>
    <scope>NUCLEOTIDE SEQUENCE</scope>
    <source>
        <strain evidence="2">JCM 4477</strain>
    </source>
</reference>
<comment type="caution">
    <text evidence="2">The sequence shown here is derived from an EMBL/GenBank/DDBJ whole genome shotgun (WGS) entry which is preliminary data.</text>
</comment>
<dbReference type="SUPFAM" id="SSF56349">
    <property type="entry name" value="DNA breaking-rejoining enzymes"/>
    <property type="match status" value="1"/>
</dbReference>
<dbReference type="InterPro" id="IPR011010">
    <property type="entry name" value="DNA_brk_join_enz"/>
</dbReference>
<accession>A0A919AR96</accession>
<proteinExistence type="predicted"/>
<gene>
    <name evidence="2" type="ORF">GCM10018772_51110</name>
</gene>
<protein>
    <recommendedName>
        <fullName evidence="4">Integrase</fullName>
    </recommendedName>
</protein>
<dbReference type="GO" id="GO:0015074">
    <property type="term" value="P:DNA integration"/>
    <property type="evidence" value="ECO:0007669"/>
    <property type="project" value="InterPro"/>
</dbReference>
<dbReference type="InterPro" id="IPR013762">
    <property type="entry name" value="Integrase-like_cat_sf"/>
</dbReference>
<dbReference type="EMBL" id="BNBI01000011">
    <property type="protein sequence ID" value="GHF19557.1"/>
    <property type="molecule type" value="Genomic_DNA"/>
</dbReference>
<evidence type="ECO:0000313" key="2">
    <source>
        <dbReference type="EMBL" id="GHF19557.1"/>
    </source>
</evidence>
<reference evidence="2" key="1">
    <citation type="journal article" date="2014" name="Int. J. Syst. Evol. Microbiol.">
        <title>Complete genome sequence of Corynebacterium casei LMG S-19264T (=DSM 44701T), isolated from a smear-ripened cheese.</title>
        <authorList>
            <consortium name="US DOE Joint Genome Institute (JGI-PGF)"/>
            <person name="Walter F."/>
            <person name="Albersmeier A."/>
            <person name="Kalinowski J."/>
            <person name="Ruckert C."/>
        </authorList>
    </citation>
    <scope>NUCLEOTIDE SEQUENCE</scope>
    <source>
        <strain evidence="2">JCM 4477</strain>
    </source>
</reference>
<evidence type="ECO:0000313" key="3">
    <source>
        <dbReference type="Proteomes" id="UP000630718"/>
    </source>
</evidence>
<name>A0A919AR96_9ACTN</name>
<keyword evidence="1" id="KW-0233">DNA recombination</keyword>